<protein>
    <recommendedName>
        <fullName evidence="10">Flagellar protein FliL</fullName>
    </recommendedName>
</protein>
<reference evidence="11 12" key="1">
    <citation type="submission" date="2019-08" db="EMBL/GenBank/DDBJ databases">
        <title>In-depth cultivation of the pig gut microbiome towards novel bacterial diversity and tailored functional studies.</title>
        <authorList>
            <person name="Wylensek D."/>
            <person name="Hitch T.C.A."/>
            <person name="Clavel T."/>
        </authorList>
    </citation>
    <scope>NUCLEOTIDE SEQUENCE [LARGE SCALE GENOMIC DNA]</scope>
    <source>
        <strain evidence="11 12">WCA-383-APC-5B</strain>
    </source>
</reference>
<gene>
    <name evidence="11" type="ORF">FYJ33_06600</name>
</gene>
<evidence type="ECO:0000256" key="5">
    <source>
        <dbReference type="ARBA" id="ARBA00022500"/>
    </source>
</evidence>
<evidence type="ECO:0000256" key="9">
    <source>
        <dbReference type="ARBA" id="ARBA00023136"/>
    </source>
</evidence>
<evidence type="ECO:0000256" key="1">
    <source>
        <dbReference type="ARBA" id="ARBA00002254"/>
    </source>
</evidence>
<evidence type="ECO:0000256" key="10">
    <source>
        <dbReference type="RuleBase" id="RU364125"/>
    </source>
</evidence>
<evidence type="ECO:0000256" key="2">
    <source>
        <dbReference type="ARBA" id="ARBA00004162"/>
    </source>
</evidence>
<keyword evidence="12" id="KW-1185">Reference proteome</keyword>
<keyword evidence="6 10" id="KW-0812">Transmembrane</keyword>
<feature type="transmembrane region" description="Helical" evidence="10">
    <location>
        <begin position="24"/>
        <end position="45"/>
    </location>
</feature>
<comment type="subcellular location">
    <subcellularLocation>
        <location evidence="2">Cell membrane</location>
        <topology evidence="2">Single-pass membrane protein</topology>
    </subcellularLocation>
</comment>
<dbReference type="PANTHER" id="PTHR35091:SF2">
    <property type="entry name" value="FLAGELLAR PROTEIN FLIL"/>
    <property type="match status" value="1"/>
</dbReference>
<dbReference type="InterPro" id="IPR005503">
    <property type="entry name" value="FliL"/>
</dbReference>
<dbReference type="Proteomes" id="UP000460287">
    <property type="component" value="Unassembled WGS sequence"/>
</dbReference>
<evidence type="ECO:0000313" key="11">
    <source>
        <dbReference type="EMBL" id="MSR91085.1"/>
    </source>
</evidence>
<keyword evidence="11" id="KW-0969">Cilium</keyword>
<comment type="similarity">
    <text evidence="3 10">Belongs to the FliL family.</text>
</comment>
<evidence type="ECO:0000256" key="4">
    <source>
        <dbReference type="ARBA" id="ARBA00022475"/>
    </source>
</evidence>
<sequence>MRSDNMAKKENNAEKSSGGNSKNLIIIILVVIIVALGAGGGVYILTQKKAPATAVEKEVKNIAYFDLGEYLLNLKGDTKVNKYLKTTVNISYDGDNKDLVTELESQKPAIRGVGLEFLQSKSSEDFIPASKSSGEHNIDVTKKALITELNKKITKGRIIDVYFQDLIIQ</sequence>
<dbReference type="AlphaFoldDB" id="A0A7X2MYS2"/>
<keyword evidence="4 10" id="KW-1003">Cell membrane</keyword>
<dbReference type="Pfam" id="PF03748">
    <property type="entry name" value="FliL"/>
    <property type="match status" value="1"/>
</dbReference>
<evidence type="ECO:0000256" key="6">
    <source>
        <dbReference type="ARBA" id="ARBA00022692"/>
    </source>
</evidence>
<keyword evidence="7 10" id="KW-0283">Flagellar rotation</keyword>
<name>A0A7X2MYS2_9CLOT</name>
<keyword evidence="9 10" id="KW-0472">Membrane</keyword>
<dbReference type="EMBL" id="VULX01000007">
    <property type="protein sequence ID" value="MSR91085.1"/>
    <property type="molecule type" value="Genomic_DNA"/>
</dbReference>
<comment type="function">
    <text evidence="1 10">Controls the rotational direction of flagella during chemotaxis.</text>
</comment>
<dbReference type="GO" id="GO:0005886">
    <property type="term" value="C:plasma membrane"/>
    <property type="evidence" value="ECO:0007669"/>
    <property type="project" value="UniProtKB-SubCell"/>
</dbReference>
<keyword evidence="11" id="KW-0282">Flagellum</keyword>
<accession>A0A7X2MYS2</accession>
<evidence type="ECO:0000256" key="8">
    <source>
        <dbReference type="ARBA" id="ARBA00022989"/>
    </source>
</evidence>
<comment type="caution">
    <text evidence="11">The sequence shown here is derived from an EMBL/GenBank/DDBJ whole genome shotgun (WGS) entry which is preliminary data.</text>
</comment>
<dbReference type="GO" id="GO:0009425">
    <property type="term" value="C:bacterial-type flagellum basal body"/>
    <property type="evidence" value="ECO:0007669"/>
    <property type="project" value="InterPro"/>
</dbReference>
<keyword evidence="8 10" id="KW-1133">Transmembrane helix</keyword>
<evidence type="ECO:0000256" key="3">
    <source>
        <dbReference type="ARBA" id="ARBA00008281"/>
    </source>
</evidence>
<dbReference type="PANTHER" id="PTHR35091">
    <property type="entry name" value="FLAGELLAR PROTEIN FLIL"/>
    <property type="match status" value="1"/>
</dbReference>
<keyword evidence="5 10" id="KW-0145">Chemotaxis</keyword>
<dbReference type="GO" id="GO:0006935">
    <property type="term" value="P:chemotaxis"/>
    <property type="evidence" value="ECO:0007669"/>
    <property type="project" value="UniProtKB-KW"/>
</dbReference>
<evidence type="ECO:0000313" key="12">
    <source>
        <dbReference type="Proteomes" id="UP000460287"/>
    </source>
</evidence>
<organism evidence="11 12">
    <name type="scientific">Inconstantimicrobium porci</name>
    <dbReference type="NCBI Taxonomy" id="2652291"/>
    <lineage>
        <taxon>Bacteria</taxon>
        <taxon>Bacillati</taxon>
        <taxon>Bacillota</taxon>
        <taxon>Clostridia</taxon>
        <taxon>Eubacteriales</taxon>
        <taxon>Clostridiaceae</taxon>
        <taxon>Inconstantimicrobium</taxon>
    </lineage>
</organism>
<evidence type="ECO:0000256" key="7">
    <source>
        <dbReference type="ARBA" id="ARBA00022779"/>
    </source>
</evidence>
<proteinExistence type="inferred from homology"/>
<keyword evidence="11" id="KW-0966">Cell projection</keyword>
<dbReference type="GO" id="GO:0071978">
    <property type="term" value="P:bacterial-type flagellum-dependent swarming motility"/>
    <property type="evidence" value="ECO:0007669"/>
    <property type="project" value="TreeGrafter"/>
</dbReference>